<reference evidence="2 3" key="1">
    <citation type="submission" date="2018-03" db="EMBL/GenBank/DDBJ databases">
        <title>Aquarubrobacter algicola gen. nov., sp. nov., a novel actinobacterium isolated from shallow eutrophic lake during the end of cyanobacterial harmful algal blooms.</title>
        <authorList>
            <person name="Chun S.J."/>
        </authorList>
    </citation>
    <scope>NUCLEOTIDE SEQUENCE [LARGE SCALE GENOMIC DNA]</scope>
    <source>
        <strain evidence="2 3">Seoho-28</strain>
    </source>
</reference>
<sequence>MSAPNPCSHCGRPLRPALRGYCLRCVTTPAQRRRLGRRSAETLNAEGPLARAADLALGAVGIVLGLVVVVALGQWLGFTVALVALVVLALLFAVGLIGVG</sequence>
<keyword evidence="1" id="KW-0812">Transmembrane</keyword>
<feature type="transmembrane region" description="Helical" evidence="1">
    <location>
        <begin position="78"/>
        <end position="99"/>
    </location>
</feature>
<accession>A0A2T4UDG3</accession>
<dbReference type="AlphaFoldDB" id="A0A2T4UDG3"/>
<keyword evidence="1" id="KW-0472">Membrane</keyword>
<dbReference type="RefSeq" id="WP_107570589.1">
    <property type="nucleotide sequence ID" value="NZ_PYYB01000003.1"/>
</dbReference>
<keyword evidence="1" id="KW-1133">Transmembrane helix</keyword>
<protein>
    <submittedName>
        <fullName evidence="2">Uncharacterized protein</fullName>
    </submittedName>
</protein>
<organism evidence="2 3">
    <name type="scientific">Paraconexibacter algicola</name>
    <dbReference type="NCBI Taxonomy" id="2133960"/>
    <lineage>
        <taxon>Bacteria</taxon>
        <taxon>Bacillati</taxon>
        <taxon>Actinomycetota</taxon>
        <taxon>Thermoleophilia</taxon>
        <taxon>Solirubrobacterales</taxon>
        <taxon>Paraconexibacteraceae</taxon>
        <taxon>Paraconexibacter</taxon>
    </lineage>
</organism>
<dbReference type="EMBL" id="PYYB01000003">
    <property type="protein sequence ID" value="PTL55546.1"/>
    <property type="molecule type" value="Genomic_DNA"/>
</dbReference>
<comment type="caution">
    <text evidence="2">The sequence shown here is derived from an EMBL/GenBank/DDBJ whole genome shotgun (WGS) entry which is preliminary data.</text>
</comment>
<evidence type="ECO:0000313" key="3">
    <source>
        <dbReference type="Proteomes" id="UP000240739"/>
    </source>
</evidence>
<gene>
    <name evidence="2" type="ORF">C7Y72_18035</name>
</gene>
<evidence type="ECO:0000256" key="1">
    <source>
        <dbReference type="SAM" id="Phobius"/>
    </source>
</evidence>
<proteinExistence type="predicted"/>
<dbReference type="Proteomes" id="UP000240739">
    <property type="component" value="Unassembled WGS sequence"/>
</dbReference>
<name>A0A2T4UDG3_9ACTN</name>
<keyword evidence="3" id="KW-1185">Reference proteome</keyword>
<evidence type="ECO:0000313" key="2">
    <source>
        <dbReference type="EMBL" id="PTL55546.1"/>
    </source>
</evidence>
<feature type="transmembrane region" description="Helical" evidence="1">
    <location>
        <begin position="52"/>
        <end position="72"/>
    </location>
</feature>